<dbReference type="Gene3D" id="3.40.50.2300">
    <property type="match status" value="1"/>
</dbReference>
<proteinExistence type="predicted"/>
<dbReference type="RefSeq" id="WP_045026232.1">
    <property type="nucleotide sequence ID" value="NZ_JRHC01000001.1"/>
</dbReference>
<dbReference type="PROSITE" id="PS50110">
    <property type="entry name" value="RESPONSE_REGULATORY"/>
    <property type="match status" value="1"/>
</dbReference>
<reference evidence="4 5" key="1">
    <citation type="submission" date="2014-09" db="EMBL/GenBank/DDBJ databases">
        <title>Draft Genome Sequence of Draconibacterium sp. JN14CK-3.</title>
        <authorList>
            <person name="Dong C."/>
            <person name="Lai Q."/>
            <person name="Shao Z."/>
        </authorList>
    </citation>
    <scope>NUCLEOTIDE SEQUENCE [LARGE SCALE GENOMIC DNA]</scope>
    <source>
        <strain evidence="4 5">JN14CK-3</strain>
    </source>
</reference>
<dbReference type="GO" id="GO:0003677">
    <property type="term" value="F:DNA binding"/>
    <property type="evidence" value="ECO:0007669"/>
    <property type="project" value="InterPro"/>
</dbReference>
<dbReference type="InterPro" id="IPR011006">
    <property type="entry name" value="CheY-like_superfamily"/>
</dbReference>
<protein>
    <submittedName>
        <fullName evidence="4">Chemotaxis protein CheY</fullName>
    </submittedName>
</protein>
<comment type="caution">
    <text evidence="4">The sequence shown here is derived from an EMBL/GenBank/DDBJ whole genome shotgun (WGS) entry which is preliminary data.</text>
</comment>
<feature type="domain" description="Response regulatory" evidence="2">
    <location>
        <begin position="3"/>
        <end position="114"/>
    </location>
</feature>
<name>A0A0D8JFT1_9BACT</name>
<dbReference type="PANTHER" id="PTHR45526">
    <property type="entry name" value="TRANSCRIPTIONAL REGULATORY PROTEIN DPIA"/>
    <property type="match status" value="1"/>
</dbReference>
<gene>
    <name evidence="4" type="ORF">LH29_04390</name>
</gene>
<dbReference type="Pfam" id="PF04397">
    <property type="entry name" value="LytTR"/>
    <property type="match status" value="1"/>
</dbReference>
<dbReference type="PROSITE" id="PS50930">
    <property type="entry name" value="HTH_LYTTR"/>
    <property type="match status" value="1"/>
</dbReference>
<keyword evidence="1" id="KW-0597">Phosphoprotein</keyword>
<evidence type="ECO:0000259" key="3">
    <source>
        <dbReference type="PROSITE" id="PS50930"/>
    </source>
</evidence>
<dbReference type="SMART" id="SM00448">
    <property type="entry name" value="REC"/>
    <property type="match status" value="1"/>
</dbReference>
<sequence>MYRCIIIDDEPIAIRVIRNHLSAFTDFEVVAECSNALEAMPVLQKENIDLLFCDIQMPQITGVDFIRSLVHPPKVIFTTAYRDYAIDAFELNVVDYLLKPISFERFTKAINHFLVLQTSSNESVSFEQETRDFIFLKADKKHHKVNLSDILYFESLGDYVIAYTNDQKIVTKERISHLPDLLPAKRFMQIHRGYIVSVDKIESIGAGFVEIKGKKLPVGRNYKPGLQKLLS</sequence>
<dbReference type="SMART" id="SM00850">
    <property type="entry name" value="LytTR"/>
    <property type="match status" value="1"/>
</dbReference>
<dbReference type="InterPro" id="IPR051271">
    <property type="entry name" value="2C-system_Tx_regulators"/>
</dbReference>
<keyword evidence="5" id="KW-1185">Reference proteome</keyword>
<feature type="domain" description="HTH LytTR-type" evidence="3">
    <location>
        <begin position="134"/>
        <end position="231"/>
    </location>
</feature>
<dbReference type="Pfam" id="PF00072">
    <property type="entry name" value="Response_reg"/>
    <property type="match status" value="1"/>
</dbReference>
<dbReference type="SUPFAM" id="SSF52172">
    <property type="entry name" value="CheY-like"/>
    <property type="match status" value="1"/>
</dbReference>
<dbReference type="InterPro" id="IPR007492">
    <property type="entry name" value="LytTR_DNA-bd_dom"/>
</dbReference>
<dbReference type="FunFam" id="3.40.50.2300:FF:000051">
    <property type="entry name" value="Two-component response regulator yehT"/>
    <property type="match status" value="1"/>
</dbReference>
<dbReference type="GO" id="GO:0000156">
    <property type="term" value="F:phosphorelay response regulator activity"/>
    <property type="evidence" value="ECO:0007669"/>
    <property type="project" value="TreeGrafter"/>
</dbReference>
<evidence type="ECO:0000313" key="4">
    <source>
        <dbReference type="EMBL" id="KJF44698.1"/>
    </source>
</evidence>
<dbReference type="PATRIC" id="fig|1544798.3.peg.894"/>
<evidence type="ECO:0000256" key="1">
    <source>
        <dbReference type="PROSITE-ProRule" id="PRU00169"/>
    </source>
</evidence>
<dbReference type="Gene3D" id="2.40.50.1020">
    <property type="entry name" value="LytTr DNA-binding domain"/>
    <property type="match status" value="1"/>
</dbReference>
<organism evidence="4 5">
    <name type="scientific">Draconibacterium sediminis</name>
    <dbReference type="NCBI Taxonomy" id="1544798"/>
    <lineage>
        <taxon>Bacteria</taxon>
        <taxon>Pseudomonadati</taxon>
        <taxon>Bacteroidota</taxon>
        <taxon>Bacteroidia</taxon>
        <taxon>Marinilabiliales</taxon>
        <taxon>Prolixibacteraceae</taxon>
        <taxon>Draconibacterium</taxon>
    </lineage>
</organism>
<evidence type="ECO:0000259" key="2">
    <source>
        <dbReference type="PROSITE" id="PS50110"/>
    </source>
</evidence>
<dbReference type="PANTHER" id="PTHR45526:SF1">
    <property type="entry name" value="TRANSCRIPTIONAL REGULATORY PROTEIN DCUR-RELATED"/>
    <property type="match status" value="1"/>
</dbReference>
<dbReference type="STRING" id="1544798.LH29_04390"/>
<dbReference type="InterPro" id="IPR001789">
    <property type="entry name" value="Sig_transdc_resp-reg_receiver"/>
</dbReference>
<dbReference type="EMBL" id="JRHC01000001">
    <property type="protein sequence ID" value="KJF44698.1"/>
    <property type="molecule type" value="Genomic_DNA"/>
</dbReference>
<accession>A0A0D8JFT1</accession>
<dbReference type="AlphaFoldDB" id="A0A0D8JFT1"/>
<dbReference type="Proteomes" id="UP000032544">
    <property type="component" value="Unassembled WGS sequence"/>
</dbReference>
<feature type="modified residue" description="4-aspartylphosphate" evidence="1">
    <location>
        <position position="54"/>
    </location>
</feature>
<evidence type="ECO:0000313" key="5">
    <source>
        <dbReference type="Proteomes" id="UP000032544"/>
    </source>
</evidence>